<proteinExistence type="predicted"/>
<sequence length="170" mass="20042">MFFSPLRAGTFSEKLEHLSETRRCLLLQILFIYYPSSTFVDGYEPPSKNEMRNLSLIMKTIPDSYFTFAELNKILKNLGYEEEIIRRMCKAYQEMVCEHPDAFYSGKPRKLYHMALCKVRDGLSESYNFPFGIDKLELVESCKETLRLTAFRPSMEFERVPQLVPQDEMF</sequence>
<gene>
    <name evidence="1" type="ORF">NPIL_675071</name>
    <name evidence="2" type="ORF">NPIL_96371</name>
</gene>
<name>A0A8X6MPK6_NEPPI</name>
<comment type="caution">
    <text evidence="2">The sequence shown here is derived from an EMBL/GenBank/DDBJ whole genome shotgun (WGS) entry which is preliminary data.</text>
</comment>
<reference evidence="2" key="1">
    <citation type="submission" date="2020-08" db="EMBL/GenBank/DDBJ databases">
        <title>Multicomponent nature underlies the extraordinary mechanical properties of spider dragline silk.</title>
        <authorList>
            <person name="Kono N."/>
            <person name="Nakamura H."/>
            <person name="Mori M."/>
            <person name="Yoshida Y."/>
            <person name="Ohtoshi R."/>
            <person name="Malay A.D."/>
            <person name="Moran D.A.P."/>
            <person name="Tomita M."/>
            <person name="Numata K."/>
            <person name="Arakawa K."/>
        </authorList>
    </citation>
    <scope>NUCLEOTIDE SEQUENCE</scope>
</reference>
<protein>
    <submittedName>
        <fullName evidence="2">Uncharacterized protein</fullName>
    </submittedName>
</protein>
<dbReference type="Proteomes" id="UP000887013">
    <property type="component" value="Unassembled WGS sequence"/>
</dbReference>
<evidence type="ECO:0000313" key="3">
    <source>
        <dbReference type="Proteomes" id="UP000887013"/>
    </source>
</evidence>
<evidence type="ECO:0000313" key="1">
    <source>
        <dbReference type="EMBL" id="GFS40556.1"/>
    </source>
</evidence>
<keyword evidence="3" id="KW-1185">Reference proteome</keyword>
<dbReference type="AlphaFoldDB" id="A0A8X6MPK6"/>
<organism evidence="2 3">
    <name type="scientific">Nephila pilipes</name>
    <name type="common">Giant wood spider</name>
    <name type="synonym">Nephila maculata</name>
    <dbReference type="NCBI Taxonomy" id="299642"/>
    <lineage>
        <taxon>Eukaryota</taxon>
        <taxon>Metazoa</taxon>
        <taxon>Ecdysozoa</taxon>
        <taxon>Arthropoda</taxon>
        <taxon>Chelicerata</taxon>
        <taxon>Arachnida</taxon>
        <taxon>Araneae</taxon>
        <taxon>Araneomorphae</taxon>
        <taxon>Entelegynae</taxon>
        <taxon>Araneoidea</taxon>
        <taxon>Nephilidae</taxon>
        <taxon>Nephila</taxon>
    </lineage>
</organism>
<dbReference type="OrthoDB" id="6420686at2759"/>
<dbReference type="EMBL" id="BMAW01049543">
    <property type="protein sequence ID" value="GFS71068.1"/>
    <property type="molecule type" value="Genomic_DNA"/>
</dbReference>
<accession>A0A8X6MPK6</accession>
<evidence type="ECO:0000313" key="2">
    <source>
        <dbReference type="EMBL" id="GFS71068.1"/>
    </source>
</evidence>
<dbReference type="EMBL" id="BMAW01089562">
    <property type="protein sequence ID" value="GFS40556.1"/>
    <property type="molecule type" value="Genomic_DNA"/>
</dbReference>